<feature type="transmembrane region" description="Helical" evidence="9">
    <location>
        <begin position="146"/>
        <end position="172"/>
    </location>
</feature>
<dbReference type="GO" id="GO:0007166">
    <property type="term" value="P:cell surface receptor signaling pathway"/>
    <property type="evidence" value="ECO:0007669"/>
    <property type="project" value="InterPro"/>
</dbReference>
<dbReference type="InterPro" id="IPR001245">
    <property type="entry name" value="Ser-Thr/Tyr_kinase_cat_dom"/>
</dbReference>
<dbReference type="EMBL" id="JAAALK010000081">
    <property type="protein sequence ID" value="KAG8090392.1"/>
    <property type="molecule type" value="Genomic_DNA"/>
</dbReference>
<keyword evidence="9" id="KW-1133">Transmembrane helix</keyword>
<sequence>MARYNFSRQDFGYNGSKSFVDSDGLSIRTVFDWAIRSNGSCSLAKTAPACVSNHSECIDATNGEGYLCKCSAGYAGNPYVTGDGGCTNINECELRKEDPAKYEKLYPCYRGSICHDTEGDYECKCPKFHRGDGKITDNNLKGCHPIISTATIATVAVAIVGIFVCVAVPCVLMRHKKHQRSRSFDKNGGNLLKEITGIKFFSEEELKKMTKNYQKVLGEGHFGKVYKGIINDEEHVAVKRYIRKDEKELYNEQEIAGEITNQAQIQHTNLLRLIGCCLHTDVPMLVLEFIPKGNLDDVLHGADRHLHKISLSDRLRIAIGCAEALTYMHSDSEQHKSIVHGDVKSGNILLNDNLEPKVSDFGSAKLRSIANSRKWVVKADRAYVDPVYQNNGIFTEKSDVYSFGVVLLELITRKKPLYDDSKNLPYEFVNHYEDGNARTMYDRDLASTNNYLECLDRIAGIAVRCLKNRREKRPTMKEVLDELKQLEIEQPQLPA</sequence>
<dbReference type="PROSITE" id="PS00108">
    <property type="entry name" value="PROTEIN_KINASE_ST"/>
    <property type="match status" value="1"/>
</dbReference>
<proteinExistence type="inferred from homology"/>
<dbReference type="Proteomes" id="UP000729402">
    <property type="component" value="Unassembled WGS sequence"/>
</dbReference>
<evidence type="ECO:0000256" key="9">
    <source>
        <dbReference type="SAM" id="Phobius"/>
    </source>
</evidence>
<dbReference type="GO" id="GO:0005886">
    <property type="term" value="C:plasma membrane"/>
    <property type="evidence" value="ECO:0007669"/>
    <property type="project" value="TreeGrafter"/>
</dbReference>
<keyword evidence="12" id="KW-1185">Reference proteome</keyword>
<evidence type="ECO:0000256" key="1">
    <source>
        <dbReference type="ARBA" id="ARBA00022527"/>
    </source>
</evidence>
<dbReference type="InterPro" id="IPR001881">
    <property type="entry name" value="EGF-like_Ca-bd_dom"/>
</dbReference>
<reference evidence="11" key="1">
    <citation type="journal article" date="2021" name="bioRxiv">
        <title>Whole Genome Assembly and Annotation of Northern Wild Rice, Zizania palustris L., Supports a Whole Genome Duplication in the Zizania Genus.</title>
        <authorList>
            <person name="Haas M."/>
            <person name="Kono T."/>
            <person name="Macchietto M."/>
            <person name="Millas R."/>
            <person name="McGilp L."/>
            <person name="Shao M."/>
            <person name="Duquette J."/>
            <person name="Hirsch C.N."/>
            <person name="Kimball J."/>
        </authorList>
    </citation>
    <scope>NUCLEOTIDE SEQUENCE</scope>
    <source>
        <tissue evidence="11">Fresh leaf tissue</tissue>
    </source>
</reference>
<evidence type="ECO:0000256" key="4">
    <source>
        <dbReference type="ARBA" id="ARBA00022777"/>
    </source>
</evidence>
<evidence type="ECO:0000256" key="6">
    <source>
        <dbReference type="ARBA" id="ARBA00023157"/>
    </source>
</evidence>
<comment type="similarity">
    <text evidence="8">Belongs to the protein kinase superfamily.</text>
</comment>
<dbReference type="GO" id="GO:0005509">
    <property type="term" value="F:calcium ion binding"/>
    <property type="evidence" value="ECO:0007669"/>
    <property type="project" value="InterPro"/>
</dbReference>
<keyword evidence="1 8" id="KW-0723">Serine/threonine-protein kinase</keyword>
<organism evidence="11 12">
    <name type="scientific">Zizania palustris</name>
    <name type="common">Northern wild rice</name>
    <dbReference type="NCBI Taxonomy" id="103762"/>
    <lineage>
        <taxon>Eukaryota</taxon>
        <taxon>Viridiplantae</taxon>
        <taxon>Streptophyta</taxon>
        <taxon>Embryophyta</taxon>
        <taxon>Tracheophyta</taxon>
        <taxon>Spermatophyta</taxon>
        <taxon>Magnoliopsida</taxon>
        <taxon>Liliopsida</taxon>
        <taxon>Poales</taxon>
        <taxon>Poaceae</taxon>
        <taxon>BOP clade</taxon>
        <taxon>Oryzoideae</taxon>
        <taxon>Oryzeae</taxon>
        <taxon>Zizaniinae</taxon>
        <taxon>Zizania</taxon>
    </lineage>
</organism>
<dbReference type="InterPro" id="IPR000719">
    <property type="entry name" value="Prot_kinase_dom"/>
</dbReference>
<keyword evidence="5 7" id="KW-0067">ATP-binding</keyword>
<feature type="domain" description="Protein kinase" evidence="10">
    <location>
        <begin position="211"/>
        <end position="493"/>
    </location>
</feature>
<dbReference type="GO" id="GO:0005524">
    <property type="term" value="F:ATP binding"/>
    <property type="evidence" value="ECO:0007669"/>
    <property type="project" value="UniProtKB-UniRule"/>
</dbReference>
<dbReference type="GO" id="GO:0004674">
    <property type="term" value="F:protein serine/threonine kinase activity"/>
    <property type="evidence" value="ECO:0007669"/>
    <property type="project" value="UniProtKB-KW"/>
</dbReference>
<evidence type="ECO:0000256" key="2">
    <source>
        <dbReference type="ARBA" id="ARBA00022679"/>
    </source>
</evidence>
<dbReference type="SMART" id="SM00220">
    <property type="entry name" value="S_TKc"/>
    <property type="match status" value="1"/>
</dbReference>
<dbReference type="Pfam" id="PF07714">
    <property type="entry name" value="PK_Tyr_Ser-Thr"/>
    <property type="match status" value="1"/>
</dbReference>
<keyword evidence="2" id="KW-0808">Transferase</keyword>
<dbReference type="CDD" id="cd00054">
    <property type="entry name" value="EGF_CA"/>
    <property type="match status" value="1"/>
</dbReference>
<name>A0A8J5WL42_ZIZPA</name>
<dbReference type="PANTHER" id="PTHR27005:SF162">
    <property type="entry name" value="OS11G0691500 PROTEIN"/>
    <property type="match status" value="1"/>
</dbReference>
<keyword evidence="4" id="KW-0418">Kinase</keyword>
<dbReference type="SMART" id="SM00181">
    <property type="entry name" value="EGF"/>
    <property type="match status" value="2"/>
</dbReference>
<evidence type="ECO:0000256" key="3">
    <source>
        <dbReference type="ARBA" id="ARBA00022741"/>
    </source>
</evidence>
<protein>
    <recommendedName>
        <fullName evidence="10">Protein kinase domain-containing protein</fullName>
    </recommendedName>
</protein>
<dbReference type="FunFam" id="3.30.200.20:FF:000337">
    <property type="entry name" value="Wall-associated receptor kinase 3"/>
    <property type="match status" value="1"/>
</dbReference>
<dbReference type="InterPro" id="IPR000742">
    <property type="entry name" value="EGF"/>
</dbReference>
<comment type="caution">
    <text evidence="11">The sequence shown here is derived from an EMBL/GenBank/DDBJ whole genome shotgun (WGS) entry which is preliminary data.</text>
</comment>
<evidence type="ECO:0000313" key="11">
    <source>
        <dbReference type="EMBL" id="KAG8090392.1"/>
    </source>
</evidence>
<evidence type="ECO:0000256" key="7">
    <source>
        <dbReference type="PROSITE-ProRule" id="PRU10141"/>
    </source>
</evidence>
<dbReference type="PANTHER" id="PTHR27005">
    <property type="entry name" value="WALL-ASSOCIATED RECEPTOR KINASE-LIKE 21"/>
    <property type="match status" value="1"/>
</dbReference>
<dbReference type="OrthoDB" id="10060424at2759"/>
<dbReference type="InterPro" id="IPR017441">
    <property type="entry name" value="Protein_kinase_ATP_BS"/>
</dbReference>
<accession>A0A8J5WL42</accession>
<evidence type="ECO:0000256" key="8">
    <source>
        <dbReference type="RuleBase" id="RU000304"/>
    </source>
</evidence>
<feature type="binding site" evidence="7">
    <location>
        <position position="244"/>
    </location>
    <ligand>
        <name>ATP</name>
        <dbReference type="ChEBI" id="CHEBI:30616"/>
    </ligand>
</feature>
<dbReference type="SMART" id="SM00179">
    <property type="entry name" value="EGF_CA"/>
    <property type="match status" value="1"/>
</dbReference>
<dbReference type="PROSITE" id="PS00107">
    <property type="entry name" value="PROTEIN_KINASE_ATP"/>
    <property type="match status" value="1"/>
</dbReference>
<keyword evidence="6" id="KW-1015">Disulfide bond</keyword>
<dbReference type="PROSITE" id="PS50011">
    <property type="entry name" value="PROTEIN_KINASE_DOM"/>
    <property type="match status" value="1"/>
</dbReference>
<dbReference type="InterPro" id="IPR045274">
    <property type="entry name" value="WAK-like"/>
</dbReference>
<keyword evidence="3 7" id="KW-0547">Nucleotide-binding</keyword>
<evidence type="ECO:0000259" key="10">
    <source>
        <dbReference type="PROSITE" id="PS50011"/>
    </source>
</evidence>
<keyword evidence="9" id="KW-0812">Transmembrane</keyword>
<evidence type="ECO:0000256" key="5">
    <source>
        <dbReference type="ARBA" id="ARBA00022840"/>
    </source>
</evidence>
<dbReference type="InterPro" id="IPR008271">
    <property type="entry name" value="Ser/Thr_kinase_AS"/>
</dbReference>
<keyword evidence="9" id="KW-0472">Membrane</keyword>
<gene>
    <name evidence="11" type="ORF">GUJ93_ZPchr0011g28531</name>
</gene>
<reference evidence="11" key="2">
    <citation type="submission" date="2021-02" db="EMBL/GenBank/DDBJ databases">
        <authorList>
            <person name="Kimball J.A."/>
            <person name="Haas M.W."/>
            <person name="Macchietto M."/>
            <person name="Kono T."/>
            <person name="Duquette J."/>
            <person name="Shao M."/>
        </authorList>
    </citation>
    <scope>NUCLEOTIDE SEQUENCE</scope>
    <source>
        <tissue evidence="11">Fresh leaf tissue</tissue>
    </source>
</reference>
<dbReference type="AlphaFoldDB" id="A0A8J5WL42"/>
<evidence type="ECO:0000313" key="12">
    <source>
        <dbReference type="Proteomes" id="UP000729402"/>
    </source>
</evidence>